<dbReference type="Proteomes" id="UP001205740">
    <property type="component" value="Unassembled WGS sequence"/>
</dbReference>
<evidence type="ECO:0008006" key="4">
    <source>
        <dbReference type="Google" id="ProtNLM"/>
    </source>
</evidence>
<name>A0ABT1H2W6_9NOCA</name>
<evidence type="ECO:0000313" key="2">
    <source>
        <dbReference type="EMBL" id="MCP2161579.1"/>
    </source>
</evidence>
<reference evidence="2 3" key="1">
    <citation type="submission" date="2022-06" db="EMBL/GenBank/DDBJ databases">
        <title>Genomic Encyclopedia of Archaeal and Bacterial Type Strains, Phase II (KMG-II): from individual species to whole genera.</title>
        <authorList>
            <person name="Goeker M."/>
        </authorList>
    </citation>
    <scope>NUCLEOTIDE SEQUENCE [LARGE SCALE GENOMIC DNA]</scope>
    <source>
        <strain evidence="2 3">DSM 45037</strain>
    </source>
</reference>
<accession>A0ABT1H2W6</accession>
<comment type="caution">
    <text evidence="2">The sequence shown here is derived from an EMBL/GenBank/DDBJ whole genome shotgun (WGS) entry which is preliminary data.</text>
</comment>
<organism evidence="2 3">
    <name type="scientific">Williamsia serinedens</name>
    <dbReference type="NCBI Taxonomy" id="391736"/>
    <lineage>
        <taxon>Bacteria</taxon>
        <taxon>Bacillati</taxon>
        <taxon>Actinomycetota</taxon>
        <taxon>Actinomycetes</taxon>
        <taxon>Mycobacteriales</taxon>
        <taxon>Nocardiaceae</taxon>
        <taxon>Williamsia</taxon>
    </lineage>
</organism>
<protein>
    <recommendedName>
        <fullName evidence="4">DUF2567 domain-containing protein</fullName>
    </recommendedName>
</protein>
<sequence length="163" mass="17127">MREPVDPTRPRQVDAAIGLWAVTLVGLVVSAVLVALKQDTVRATLRRSLTDSHPTTSQGDIRAAVDITMIGAGAIVVIVLLLVIYGSVRIRERLAGSRTTLTTMGVLTAAGSIGFWTVLSPARDDVSPALNVLPFAVAALAVVATVLIFLPPVSRWLAAAPKI</sequence>
<keyword evidence="1" id="KW-1133">Transmembrane helix</keyword>
<feature type="transmembrane region" description="Helical" evidence="1">
    <location>
        <begin position="67"/>
        <end position="88"/>
    </location>
</feature>
<dbReference type="EMBL" id="JAMTCG010000005">
    <property type="protein sequence ID" value="MCP2161579.1"/>
    <property type="molecule type" value="Genomic_DNA"/>
</dbReference>
<keyword evidence="1" id="KW-0472">Membrane</keyword>
<gene>
    <name evidence="2" type="ORF">LX12_002778</name>
</gene>
<feature type="transmembrane region" description="Helical" evidence="1">
    <location>
        <begin position="131"/>
        <end position="150"/>
    </location>
</feature>
<keyword evidence="1" id="KW-0812">Transmembrane</keyword>
<proteinExistence type="predicted"/>
<keyword evidence="3" id="KW-1185">Reference proteome</keyword>
<evidence type="ECO:0000313" key="3">
    <source>
        <dbReference type="Proteomes" id="UP001205740"/>
    </source>
</evidence>
<feature type="transmembrane region" description="Helical" evidence="1">
    <location>
        <begin position="12"/>
        <end position="36"/>
    </location>
</feature>
<evidence type="ECO:0000256" key="1">
    <source>
        <dbReference type="SAM" id="Phobius"/>
    </source>
</evidence>
<feature type="transmembrane region" description="Helical" evidence="1">
    <location>
        <begin position="100"/>
        <end position="119"/>
    </location>
</feature>